<dbReference type="AlphaFoldDB" id="A0A7R9H2I5"/>
<gene>
    <name evidence="1" type="ORF">TPSB3V08_LOCUS4990</name>
</gene>
<organism evidence="1">
    <name type="scientific">Timema poppense</name>
    <name type="common">Walking stick</name>
    <dbReference type="NCBI Taxonomy" id="170557"/>
    <lineage>
        <taxon>Eukaryota</taxon>
        <taxon>Metazoa</taxon>
        <taxon>Ecdysozoa</taxon>
        <taxon>Arthropoda</taxon>
        <taxon>Hexapoda</taxon>
        <taxon>Insecta</taxon>
        <taxon>Pterygota</taxon>
        <taxon>Neoptera</taxon>
        <taxon>Polyneoptera</taxon>
        <taxon>Phasmatodea</taxon>
        <taxon>Timematodea</taxon>
        <taxon>Timematoidea</taxon>
        <taxon>Timematidae</taxon>
        <taxon>Timema</taxon>
    </lineage>
</organism>
<accession>A0A7R9H2I5</accession>
<sequence>MLLGYHLTTNKKRVHEFHFIVASKTSSSHYNMKSTSSIKPIPLLLPLGDDCSCSAQRGLHYKLLQGSGVRLKLLIDDRRAPRHTVAWLPNSGNYSGTDLRTTLSYVWELCVPYSVRSNSPVGDWLVSGSQSLTFM</sequence>
<proteinExistence type="predicted"/>
<dbReference type="EMBL" id="OD002529">
    <property type="protein sequence ID" value="CAD7405453.1"/>
    <property type="molecule type" value="Genomic_DNA"/>
</dbReference>
<evidence type="ECO:0000313" key="1">
    <source>
        <dbReference type="EMBL" id="CAD7405453.1"/>
    </source>
</evidence>
<protein>
    <submittedName>
        <fullName evidence="1">Uncharacterized protein</fullName>
    </submittedName>
</protein>
<name>A0A7R9H2I5_TIMPO</name>
<reference evidence="1" key="1">
    <citation type="submission" date="2020-11" db="EMBL/GenBank/DDBJ databases">
        <authorList>
            <person name="Tran Van P."/>
        </authorList>
    </citation>
    <scope>NUCLEOTIDE SEQUENCE</scope>
</reference>